<dbReference type="OMA" id="DLTHFFH"/>
<evidence type="ECO:0000256" key="10">
    <source>
        <dbReference type="ARBA" id="ARBA00046139"/>
    </source>
</evidence>
<evidence type="ECO:0000256" key="1">
    <source>
        <dbReference type="ARBA" id="ARBA00004430"/>
    </source>
</evidence>
<dbReference type="PROSITE" id="PS50255">
    <property type="entry name" value="CYTOCHROME_B5_2"/>
    <property type="match status" value="1"/>
</dbReference>
<keyword evidence="6" id="KW-0206">Cytoskeleton</keyword>
<dbReference type="GO" id="GO:0046872">
    <property type="term" value="F:metal ion binding"/>
    <property type="evidence" value="ECO:0007669"/>
    <property type="project" value="UniProtKB-KW"/>
</dbReference>
<comment type="similarity">
    <text evidence="8">Belongs to the cytochrome b5 family.</text>
</comment>
<dbReference type="InterPro" id="IPR001199">
    <property type="entry name" value="Cyt_B5-like_heme/steroid-bd"/>
</dbReference>
<proteinExistence type="inferred from homology"/>
<feature type="domain" description="Cytochrome b5 heme-binding" evidence="11">
    <location>
        <begin position="9"/>
        <end position="119"/>
    </location>
</feature>
<comment type="function">
    <text evidence="10">Radial spoke stalk protein that binds heme under oxidizing conditions. Required for the coordinated beating of multiple cilia maybe by functioning in a redox signaling pathway.</text>
</comment>
<dbReference type="InterPro" id="IPR052320">
    <property type="entry name" value="Cytochrome_b5_domain"/>
</dbReference>
<dbReference type="Proteomes" id="UP000268350">
    <property type="component" value="Unassembled WGS sequence"/>
</dbReference>
<dbReference type="SMART" id="SM01117">
    <property type="entry name" value="Cyt-b5"/>
    <property type="match status" value="1"/>
</dbReference>
<dbReference type="Gene3D" id="3.10.120.10">
    <property type="entry name" value="Cytochrome b5-like heme/steroid binding domain"/>
    <property type="match status" value="1"/>
</dbReference>
<keyword evidence="2" id="KW-0963">Cytoplasm</keyword>
<evidence type="ECO:0000313" key="12">
    <source>
        <dbReference type="EMBL" id="SPP79898.1"/>
    </source>
</evidence>
<dbReference type="PANTHER" id="PTHR21281">
    <property type="entry name" value="CYTOCHROME B5 DOMAIN-CONTAINING PROTEIN 1"/>
    <property type="match status" value="1"/>
</dbReference>
<sequence length="216" mass="25299">METKTINKLRYYLRDEIVLHNKQDDCWITIHENVYDLTPMIRDRLDHWNSNMDYLVAHAGKDLTHFFHENGEPRTEISARSGRPRVLFPPILEVALSEFAKTKDTMWSQDAFYHIGRLTRRARLIRIINALTAQSLYMTVCDEDTIYDIQQKYKQRYNHHAGSYEWRKFSNGGSACGQLNLNGTLDENGLTDEEHSSVELPPPSIWLYYTDDQTIA</sequence>
<evidence type="ECO:0000256" key="9">
    <source>
        <dbReference type="ARBA" id="ARBA00040649"/>
    </source>
</evidence>
<dbReference type="InterPro" id="IPR036400">
    <property type="entry name" value="Cyt_B5-like_heme/steroid_sf"/>
</dbReference>
<name>A0A3B0K8N4_DROGU</name>
<evidence type="ECO:0000256" key="5">
    <source>
        <dbReference type="ARBA" id="ARBA00023004"/>
    </source>
</evidence>
<dbReference type="OrthoDB" id="260091at2759"/>
<evidence type="ECO:0000256" key="2">
    <source>
        <dbReference type="ARBA" id="ARBA00022490"/>
    </source>
</evidence>
<evidence type="ECO:0000313" key="13">
    <source>
        <dbReference type="Proteomes" id="UP000268350"/>
    </source>
</evidence>
<evidence type="ECO:0000259" key="11">
    <source>
        <dbReference type="PROSITE" id="PS50255"/>
    </source>
</evidence>
<protein>
    <recommendedName>
        <fullName evidence="9">Cytochrome b5 domain-containing protein 1</fullName>
    </recommendedName>
</protein>
<evidence type="ECO:0000256" key="7">
    <source>
        <dbReference type="ARBA" id="ARBA00023273"/>
    </source>
</evidence>
<keyword evidence="3" id="KW-0349">Heme</keyword>
<evidence type="ECO:0000256" key="8">
    <source>
        <dbReference type="ARBA" id="ARBA00038168"/>
    </source>
</evidence>
<evidence type="ECO:0000256" key="6">
    <source>
        <dbReference type="ARBA" id="ARBA00023212"/>
    </source>
</evidence>
<dbReference type="SUPFAM" id="SSF55856">
    <property type="entry name" value="Cytochrome b5-like heme/steroid binding domain"/>
    <property type="match status" value="1"/>
</dbReference>
<comment type="subcellular location">
    <subcellularLocation>
        <location evidence="1">Cytoplasm</location>
        <location evidence="1">Cytoskeleton</location>
        <location evidence="1">Cilium axoneme</location>
    </subcellularLocation>
</comment>
<dbReference type="PANTHER" id="PTHR21281:SF0">
    <property type="entry name" value="CYTOCHROME B5 DOMAIN-CONTAINING PROTEIN 1"/>
    <property type="match status" value="1"/>
</dbReference>
<keyword evidence="4" id="KW-0479">Metal-binding</keyword>
<dbReference type="EMBL" id="OUUW01000004">
    <property type="protein sequence ID" value="SPP79898.1"/>
    <property type="molecule type" value="Genomic_DNA"/>
</dbReference>
<accession>A0A3B0K8N4</accession>
<keyword evidence="13" id="KW-1185">Reference proteome</keyword>
<gene>
    <name evidence="12" type="ORF">DGUA_6G012816</name>
</gene>
<keyword evidence="5" id="KW-0408">Iron</keyword>
<dbReference type="STRING" id="7266.A0A3B0K8N4"/>
<evidence type="ECO:0000256" key="3">
    <source>
        <dbReference type="ARBA" id="ARBA00022617"/>
    </source>
</evidence>
<evidence type="ECO:0000256" key="4">
    <source>
        <dbReference type="ARBA" id="ARBA00022723"/>
    </source>
</evidence>
<dbReference type="Pfam" id="PF00173">
    <property type="entry name" value="Cyt-b5"/>
    <property type="match status" value="1"/>
</dbReference>
<keyword evidence="7" id="KW-0966">Cell projection</keyword>
<dbReference type="GO" id="GO:0005930">
    <property type="term" value="C:axoneme"/>
    <property type="evidence" value="ECO:0007669"/>
    <property type="project" value="UniProtKB-SubCell"/>
</dbReference>
<organism evidence="12 13">
    <name type="scientific">Drosophila guanche</name>
    <name type="common">Fruit fly</name>
    <dbReference type="NCBI Taxonomy" id="7266"/>
    <lineage>
        <taxon>Eukaryota</taxon>
        <taxon>Metazoa</taxon>
        <taxon>Ecdysozoa</taxon>
        <taxon>Arthropoda</taxon>
        <taxon>Hexapoda</taxon>
        <taxon>Insecta</taxon>
        <taxon>Pterygota</taxon>
        <taxon>Neoptera</taxon>
        <taxon>Endopterygota</taxon>
        <taxon>Diptera</taxon>
        <taxon>Brachycera</taxon>
        <taxon>Muscomorpha</taxon>
        <taxon>Ephydroidea</taxon>
        <taxon>Drosophilidae</taxon>
        <taxon>Drosophila</taxon>
        <taxon>Sophophora</taxon>
    </lineage>
</organism>
<reference evidence="13" key="1">
    <citation type="submission" date="2018-01" db="EMBL/GenBank/DDBJ databases">
        <authorList>
            <person name="Alioto T."/>
            <person name="Alioto T."/>
        </authorList>
    </citation>
    <scope>NUCLEOTIDE SEQUENCE [LARGE SCALE GENOMIC DNA]</scope>
</reference>
<dbReference type="AlphaFoldDB" id="A0A3B0K8N4"/>